<dbReference type="PROSITE" id="PS50943">
    <property type="entry name" value="HTH_CROC1"/>
    <property type="match status" value="1"/>
</dbReference>
<dbReference type="GO" id="GO:0005829">
    <property type="term" value="C:cytosol"/>
    <property type="evidence" value="ECO:0007669"/>
    <property type="project" value="TreeGrafter"/>
</dbReference>
<dbReference type="KEGG" id="maqu:Maq22A_c18235"/>
<sequence length="106" mass="11545">MWDCWSVDCQAADWFSRAMEARALIGWNLRRLRVAKGLSQERLAFAAGIDRAYVGRVERGSENVTVSTLEAMAVALAVPVAALFIEPEAGAEPPMPLRAGRRAKSG</sequence>
<name>A0A0C6FDX8_9HYPH</name>
<dbReference type="GO" id="GO:0003677">
    <property type="term" value="F:DNA binding"/>
    <property type="evidence" value="ECO:0007669"/>
    <property type="project" value="UniProtKB-KW"/>
</dbReference>
<keyword evidence="1" id="KW-0805">Transcription regulation</keyword>
<dbReference type="AlphaFoldDB" id="A0A0C6FDX8"/>
<reference evidence="6" key="2">
    <citation type="submission" date="2015-01" db="EMBL/GenBank/DDBJ databases">
        <title>Complete genome sequence of Methylobacterium aquaticum strain 22A.</title>
        <authorList>
            <person name="Tani A."/>
            <person name="Ogura Y."/>
            <person name="Hayashi T."/>
        </authorList>
    </citation>
    <scope>NUCLEOTIDE SEQUENCE [LARGE SCALE GENOMIC DNA]</scope>
    <source>
        <strain evidence="6">MA-22A</strain>
    </source>
</reference>
<dbReference type="SMART" id="SM00530">
    <property type="entry name" value="HTH_XRE"/>
    <property type="match status" value="1"/>
</dbReference>
<dbReference type="PATRIC" id="fig|270351.10.peg.3519"/>
<dbReference type="PANTHER" id="PTHR46797:SF23">
    <property type="entry name" value="HTH-TYPE TRANSCRIPTIONAL REGULATOR SUTR"/>
    <property type="match status" value="1"/>
</dbReference>
<dbReference type="InterPro" id="IPR001387">
    <property type="entry name" value="Cro/C1-type_HTH"/>
</dbReference>
<organism evidence="5 6">
    <name type="scientific">Methylobacterium aquaticum</name>
    <dbReference type="NCBI Taxonomy" id="270351"/>
    <lineage>
        <taxon>Bacteria</taxon>
        <taxon>Pseudomonadati</taxon>
        <taxon>Pseudomonadota</taxon>
        <taxon>Alphaproteobacteria</taxon>
        <taxon>Hyphomicrobiales</taxon>
        <taxon>Methylobacteriaceae</taxon>
        <taxon>Methylobacterium</taxon>
    </lineage>
</organism>
<keyword evidence="2" id="KW-0238">DNA-binding</keyword>
<reference evidence="5 6" key="1">
    <citation type="journal article" date="2015" name="Genome Announc.">
        <title>Complete Genome Sequence of Methylobacterium aquaticum Strain 22A, Isolated from Racomitrium japonicum Moss.</title>
        <authorList>
            <person name="Tani A."/>
            <person name="Ogura Y."/>
            <person name="Hayashi T."/>
            <person name="Kimbara K."/>
        </authorList>
    </citation>
    <scope>NUCLEOTIDE SEQUENCE [LARGE SCALE GENOMIC DNA]</scope>
    <source>
        <strain evidence="5 6">MA-22A</strain>
    </source>
</reference>
<evidence type="ECO:0000313" key="6">
    <source>
        <dbReference type="Proteomes" id="UP000061432"/>
    </source>
</evidence>
<dbReference type="EMBL" id="AP014704">
    <property type="protein sequence ID" value="BAQ46743.1"/>
    <property type="molecule type" value="Genomic_DNA"/>
</dbReference>
<dbReference type="InterPro" id="IPR050807">
    <property type="entry name" value="TransReg_Diox_bact_type"/>
</dbReference>
<gene>
    <name evidence="5" type="ORF">Maq22A_c18235</name>
</gene>
<dbReference type="GO" id="GO:0003700">
    <property type="term" value="F:DNA-binding transcription factor activity"/>
    <property type="evidence" value="ECO:0007669"/>
    <property type="project" value="TreeGrafter"/>
</dbReference>
<evidence type="ECO:0000256" key="1">
    <source>
        <dbReference type="ARBA" id="ARBA00023015"/>
    </source>
</evidence>
<dbReference type="InterPro" id="IPR010982">
    <property type="entry name" value="Lambda_DNA-bd_dom_sf"/>
</dbReference>
<proteinExistence type="predicted"/>
<evidence type="ECO:0000256" key="3">
    <source>
        <dbReference type="ARBA" id="ARBA00023163"/>
    </source>
</evidence>
<evidence type="ECO:0000256" key="2">
    <source>
        <dbReference type="ARBA" id="ARBA00023125"/>
    </source>
</evidence>
<evidence type="ECO:0000313" key="5">
    <source>
        <dbReference type="EMBL" id="BAQ46743.1"/>
    </source>
</evidence>
<accession>A0A0C6FDX8</accession>
<dbReference type="Gene3D" id="1.10.260.40">
    <property type="entry name" value="lambda repressor-like DNA-binding domains"/>
    <property type="match status" value="1"/>
</dbReference>
<evidence type="ECO:0000259" key="4">
    <source>
        <dbReference type="PROSITE" id="PS50943"/>
    </source>
</evidence>
<dbReference type="Proteomes" id="UP000061432">
    <property type="component" value="Chromosome"/>
</dbReference>
<dbReference type="PANTHER" id="PTHR46797">
    <property type="entry name" value="HTH-TYPE TRANSCRIPTIONAL REGULATOR"/>
    <property type="match status" value="1"/>
</dbReference>
<protein>
    <submittedName>
        <fullName evidence="5">XRE family transcriptional regulator</fullName>
    </submittedName>
</protein>
<keyword evidence="3" id="KW-0804">Transcription</keyword>
<dbReference type="SUPFAM" id="SSF47413">
    <property type="entry name" value="lambda repressor-like DNA-binding domains"/>
    <property type="match status" value="1"/>
</dbReference>
<dbReference type="Pfam" id="PF01381">
    <property type="entry name" value="HTH_3"/>
    <property type="match status" value="1"/>
</dbReference>
<dbReference type="CDD" id="cd00093">
    <property type="entry name" value="HTH_XRE"/>
    <property type="match status" value="1"/>
</dbReference>
<feature type="domain" description="HTH cro/C1-type" evidence="4">
    <location>
        <begin position="29"/>
        <end position="83"/>
    </location>
</feature>